<dbReference type="AlphaFoldDB" id="A0AAV7KBJ5"/>
<dbReference type="GO" id="GO:0006402">
    <property type="term" value="P:mRNA catabolic process"/>
    <property type="evidence" value="ECO:0007669"/>
    <property type="project" value="TreeGrafter"/>
</dbReference>
<dbReference type="GO" id="GO:0005829">
    <property type="term" value="C:cytosol"/>
    <property type="evidence" value="ECO:0007669"/>
    <property type="project" value="TreeGrafter"/>
</dbReference>
<feature type="region of interest" description="Disordered" evidence="1">
    <location>
        <begin position="83"/>
        <end position="105"/>
    </location>
</feature>
<dbReference type="SUPFAM" id="SSF63748">
    <property type="entry name" value="Tudor/PWWP/MBT"/>
    <property type="match status" value="1"/>
</dbReference>
<dbReference type="PANTHER" id="PTHR12302:SF2">
    <property type="entry name" value="STAPHYLOCOCCAL NUCLEASE DOMAIN-CONTAINING PROTEIN 1"/>
    <property type="match status" value="1"/>
</dbReference>
<name>A0AAV7KBJ5_9METZ</name>
<dbReference type="SMART" id="SM00333">
    <property type="entry name" value="TUDOR"/>
    <property type="match status" value="1"/>
</dbReference>
<dbReference type="InterPro" id="IPR035437">
    <property type="entry name" value="SNase_OB-fold_sf"/>
</dbReference>
<evidence type="ECO:0000256" key="1">
    <source>
        <dbReference type="SAM" id="MobiDB-lite"/>
    </source>
</evidence>
<comment type="caution">
    <text evidence="3">The sequence shown here is derived from an EMBL/GenBank/DDBJ whole genome shotgun (WGS) entry which is preliminary data.</text>
</comment>
<feature type="region of interest" description="Disordered" evidence="1">
    <location>
        <begin position="339"/>
        <end position="374"/>
    </location>
</feature>
<gene>
    <name evidence="3" type="ORF">LOD99_15788</name>
</gene>
<dbReference type="GO" id="GO:0003723">
    <property type="term" value="F:RNA binding"/>
    <property type="evidence" value="ECO:0007669"/>
    <property type="project" value="TreeGrafter"/>
</dbReference>
<sequence>MPIRLYIEVNIEIENIDKRGSFIGTLLYEGNKNLARSLVEEGLAYLHSSAYGALYDTLSAAEREAKRRRIRIWETYDASQAEDEYVSSTRDSRDTEDSSNYVDHQVSDPLSTAREMIVTEVHNPNSLWAQPVTTADAVRDFSAKMKEHFLTNPPTGLITLRRNMKVAAKFMDNEWYRAEIQQMVSQDKFAVHYIDYGNTQILSPDRIARLPDQYASLPPQAKEFQLFLTVPPQDEEWCKEAQRELLFLTLNKHVFVNTQPKQQTTANVTCDQALIYTSQDTDSDVARTLISEGLLLVDNKRRDRRNKQLLEEYQHIQRTAKQNHLNVWQYGDIREDFVPEFGYTPKSKTPDKKEAATKTPANQPAKEKESAKKK</sequence>
<dbReference type="Gene3D" id="2.30.30.140">
    <property type="match status" value="1"/>
</dbReference>
<dbReference type="GO" id="GO:0004518">
    <property type="term" value="F:nuclease activity"/>
    <property type="evidence" value="ECO:0007669"/>
    <property type="project" value="TreeGrafter"/>
</dbReference>
<organism evidence="3 4">
    <name type="scientific">Oopsacas minuta</name>
    <dbReference type="NCBI Taxonomy" id="111878"/>
    <lineage>
        <taxon>Eukaryota</taxon>
        <taxon>Metazoa</taxon>
        <taxon>Porifera</taxon>
        <taxon>Hexactinellida</taxon>
        <taxon>Hexasterophora</taxon>
        <taxon>Lyssacinosida</taxon>
        <taxon>Leucopsacidae</taxon>
        <taxon>Oopsacas</taxon>
    </lineage>
</organism>
<evidence type="ECO:0000259" key="2">
    <source>
        <dbReference type="PROSITE" id="PS50304"/>
    </source>
</evidence>
<dbReference type="Proteomes" id="UP001165289">
    <property type="component" value="Unassembled WGS sequence"/>
</dbReference>
<accession>A0AAV7KBJ5</accession>
<dbReference type="Gene3D" id="2.40.50.90">
    <property type="match status" value="2"/>
</dbReference>
<dbReference type="FunFam" id="2.30.30.140:FF:000018">
    <property type="entry name" value="Serine/threonine-protein kinase 31"/>
    <property type="match status" value="1"/>
</dbReference>
<dbReference type="GO" id="GO:0005634">
    <property type="term" value="C:nucleus"/>
    <property type="evidence" value="ECO:0007669"/>
    <property type="project" value="TreeGrafter"/>
</dbReference>
<dbReference type="InterPro" id="IPR016071">
    <property type="entry name" value="Staphylococal_nuclease_OB-fold"/>
</dbReference>
<proteinExistence type="predicted"/>
<dbReference type="Pfam" id="PF00565">
    <property type="entry name" value="SNase"/>
    <property type="match status" value="2"/>
</dbReference>
<evidence type="ECO:0000313" key="4">
    <source>
        <dbReference type="Proteomes" id="UP001165289"/>
    </source>
</evidence>
<dbReference type="PANTHER" id="PTHR12302">
    <property type="entry name" value="EBNA2 BINDING PROTEIN P100"/>
    <property type="match status" value="1"/>
</dbReference>
<feature type="compositionally biased region" description="Basic and acidic residues" evidence="1">
    <location>
        <begin position="365"/>
        <end position="374"/>
    </location>
</feature>
<protein>
    <submittedName>
        <fullName evidence="3">Nuclease domain-containing protein 1-like</fullName>
    </submittedName>
</protein>
<dbReference type="Pfam" id="PF00567">
    <property type="entry name" value="TUDOR"/>
    <property type="match status" value="1"/>
</dbReference>
<feature type="domain" description="Tudor" evidence="2">
    <location>
        <begin position="159"/>
        <end position="217"/>
    </location>
</feature>
<evidence type="ECO:0000313" key="3">
    <source>
        <dbReference type="EMBL" id="KAI6658075.1"/>
    </source>
</evidence>
<dbReference type="EMBL" id="JAKMXF010000110">
    <property type="protein sequence ID" value="KAI6658075.1"/>
    <property type="molecule type" value="Genomic_DNA"/>
</dbReference>
<reference evidence="3 4" key="1">
    <citation type="journal article" date="2023" name="BMC Biol.">
        <title>The compact genome of the sponge Oopsacas minuta (Hexactinellida) is lacking key metazoan core genes.</title>
        <authorList>
            <person name="Santini S."/>
            <person name="Schenkelaars Q."/>
            <person name="Jourda C."/>
            <person name="Duchesne M."/>
            <person name="Belahbib H."/>
            <person name="Rocher C."/>
            <person name="Selva M."/>
            <person name="Riesgo A."/>
            <person name="Vervoort M."/>
            <person name="Leys S.P."/>
            <person name="Kodjabachian L."/>
            <person name="Le Bivic A."/>
            <person name="Borchiellini C."/>
            <person name="Claverie J.M."/>
            <person name="Renard E."/>
        </authorList>
    </citation>
    <scope>NUCLEOTIDE SEQUENCE [LARGE SCALE GENOMIC DNA]</scope>
    <source>
        <strain evidence="3">SPO-2</strain>
    </source>
</reference>
<dbReference type="PROSITE" id="PS50304">
    <property type="entry name" value="TUDOR"/>
    <property type="match status" value="1"/>
</dbReference>
<keyword evidence="4" id="KW-1185">Reference proteome</keyword>
<dbReference type="SUPFAM" id="SSF50199">
    <property type="entry name" value="Staphylococcal nuclease"/>
    <property type="match status" value="2"/>
</dbReference>
<dbReference type="InterPro" id="IPR002999">
    <property type="entry name" value="Tudor"/>
</dbReference>